<evidence type="ECO:0000313" key="1">
    <source>
        <dbReference type="EMBL" id="EXM37525.1"/>
    </source>
</evidence>
<dbReference type="PATRIC" id="fig|1341156.4.peg.3661"/>
<dbReference type="EMBL" id="JEOB01000004">
    <property type="protein sequence ID" value="EXM37525.1"/>
    <property type="molecule type" value="Genomic_DNA"/>
</dbReference>
<dbReference type="OrthoDB" id="1821996at2"/>
<gene>
    <name evidence="1" type="ORF">RASY3_13200</name>
</gene>
<protein>
    <submittedName>
        <fullName evidence="1">Uncharacterized protein</fullName>
    </submittedName>
</protein>
<keyword evidence="2" id="KW-1185">Reference proteome</keyword>
<proteinExistence type="predicted"/>
<comment type="caution">
    <text evidence="1">The sequence shown here is derived from an EMBL/GenBank/DDBJ whole genome shotgun (WGS) entry which is preliminary data.</text>
</comment>
<organism evidence="1 2">
    <name type="scientific">Ruminococcus albus SY3</name>
    <dbReference type="NCBI Taxonomy" id="1341156"/>
    <lineage>
        <taxon>Bacteria</taxon>
        <taxon>Bacillati</taxon>
        <taxon>Bacillota</taxon>
        <taxon>Clostridia</taxon>
        <taxon>Eubacteriales</taxon>
        <taxon>Oscillospiraceae</taxon>
        <taxon>Ruminococcus</taxon>
    </lineage>
</organism>
<accession>A0A011WKJ2</accession>
<name>A0A011WKJ2_RUMAL</name>
<reference evidence="1 2" key="1">
    <citation type="submission" date="2013-06" db="EMBL/GenBank/DDBJ databases">
        <title>Rumen cellulosomics: divergent fiber-degrading strategies revealed by comparative genome-wide analysis of six Ruminococcal strains.</title>
        <authorList>
            <person name="Dassa B."/>
            <person name="Borovok I."/>
            <person name="Lamed R."/>
            <person name="Flint H."/>
            <person name="Yeoman C.J."/>
            <person name="White B."/>
            <person name="Bayer E.A."/>
        </authorList>
    </citation>
    <scope>NUCLEOTIDE SEQUENCE [LARGE SCALE GENOMIC DNA]</scope>
    <source>
        <strain evidence="1 2">SY3</strain>
    </source>
</reference>
<sequence>MNKNELMMDHPSVEPDCFRRGKLRIHAEKTDELKGITEIYTKALKEIGAWDLATKKLNKSKVDIVSFKYNGTIAFMHAISKLRFPARYTVSTEWDI</sequence>
<dbReference type="Proteomes" id="UP000021369">
    <property type="component" value="Unassembled WGS sequence"/>
</dbReference>
<dbReference type="AlphaFoldDB" id="A0A011WKJ2"/>
<evidence type="ECO:0000313" key="2">
    <source>
        <dbReference type="Proteomes" id="UP000021369"/>
    </source>
</evidence>
<dbReference type="RefSeq" id="WP_024856993.1">
    <property type="nucleotide sequence ID" value="NZ_JEOB01000004.1"/>
</dbReference>